<keyword evidence="1" id="KW-0812">Transmembrane</keyword>
<dbReference type="EMBL" id="VSWD01000006">
    <property type="protein sequence ID" value="KAK3100765.1"/>
    <property type="molecule type" value="Genomic_DNA"/>
</dbReference>
<reference evidence="2" key="1">
    <citation type="submission" date="2019-08" db="EMBL/GenBank/DDBJ databases">
        <title>The improved chromosome-level genome for the pearl oyster Pinctada fucata martensii using PacBio sequencing and Hi-C.</title>
        <authorList>
            <person name="Zheng Z."/>
        </authorList>
    </citation>
    <scope>NUCLEOTIDE SEQUENCE</scope>
    <source>
        <strain evidence="2">ZZ-2019</strain>
        <tissue evidence="2">Adductor muscle</tissue>
    </source>
</reference>
<keyword evidence="3" id="KW-1185">Reference proteome</keyword>
<evidence type="ECO:0000313" key="3">
    <source>
        <dbReference type="Proteomes" id="UP001186944"/>
    </source>
</evidence>
<proteinExistence type="predicted"/>
<comment type="caution">
    <text evidence="2">The sequence shown here is derived from an EMBL/GenBank/DDBJ whole genome shotgun (WGS) entry which is preliminary data.</text>
</comment>
<keyword evidence="1" id="KW-0472">Membrane</keyword>
<organism evidence="2 3">
    <name type="scientific">Pinctada imbricata</name>
    <name type="common">Atlantic pearl-oyster</name>
    <name type="synonym">Pinctada martensii</name>
    <dbReference type="NCBI Taxonomy" id="66713"/>
    <lineage>
        <taxon>Eukaryota</taxon>
        <taxon>Metazoa</taxon>
        <taxon>Spiralia</taxon>
        <taxon>Lophotrochozoa</taxon>
        <taxon>Mollusca</taxon>
        <taxon>Bivalvia</taxon>
        <taxon>Autobranchia</taxon>
        <taxon>Pteriomorphia</taxon>
        <taxon>Pterioida</taxon>
        <taxon>Pterioidea</taxon>
        <taxon>Pteriidae</taxon>
        <taxon>Pinctada</taxon>
    </lineage>
</organism>
<dbReference type="Proteomes" id="UP001186944">
    <property type="component" value="Unassembled WGS sequence"/>
</dbReference>
<evidence type="ECO:0000256" key="1">
    <source>
        <dbReference type="SAM" id="Phobius"/>
    </source>
</evidence>
<gene>
    <name evidence="2" type="ORF">FSP39_025033</name>
</gene>
<feature type="transmembrane region" description="Helical" evidence="1">
    <location>
        <begin position="24"/>
        <end position="43"/>
    </location>
</feature>
<protein>
    <submittedName>
        <fullName evidence="2">Uncharacterized protein</fullName>
    </submittedName>
</protein>
<keyword evidence="1" id="KW-1133">Transmembrane helix</keyword>
<name>A0AA88YP00_PINIB</name>
<sequence length="130" mass="15004">MSNRKDGIPELALESTAHKQNCPLPIIIIPPFVFLYFLLILSYTQLNKPVERKAVLYELHSIIYNDNTHHVPLKTKAISWEILGICQQLCGKYVGAYHSYVNAINDEHNEFKEATIFRILSLLFDLHNHS</sequence>
<dbReference type="AlphaFoldDB" id="A0AA88YP00"/>
<accession>A0AA88YP00</accession>
<evidence type="ECO:0000313" key="2">
    <source>
        <dbReference type="EMBL" id="KAK3100765.1"/>
    </source>
</evidence>